<dbReference type="AlphaFoldDB" id="A0A6A8MEC8"/>
<dbReference type="OrthoDB" id="2303526at2"/>
<evidence type="ECO:0000313" key="1">
    <source>
        <dbReference type="EMBL" id="MST87139.1"/>
    </source>
</evidence>
<proteinExistence type="predicted"/>
<dbReference type="RefSeq" id="WP_154548636.1">
    <property type="nucleotide sequence ID" value="NZ_VUMX01000013.1"/>
</dbReference>
<gene>
    <name evidence="1" type="ORF">FYJ62_05685</name>
</gene>
<organism evidence="1 2">
    <name type="scientific">Lactobacillus porci</name>
    <dbReference type="NCBI Taxonomy" id="2012477"/>
    <lineage>
        <taxon>Bacteria</taxon>
        <taxon>Bacillati</taxon>
        <taxon>Bacillota</taxon>
        <taxon>Bacilli</taxon>
        <taxon>Lactobacillales</taxon>
        <taxon>Lactobacillaceae</taxon>
        <taxon>Lactobacillus</taxon>
    </lineage>
</organism>
<protein>
    <submittedName>
        <fullName evidence="1">Choline-binding protein</fullName>
    </submittedName>
</protein>
<sequence length="135" mass="14878">MSKLLLKVLVPLATVFVLGVTVVSASGKAYWTISSETVSDHGRWSSYGSPNKKMTNSNYASFNGDALPANFGYKVHLINNKAATRSGTVPLKLNHTTRANNNSGKKGYHYYADVRSQSYEPNTTRVKLHFSADYK</sequence>
<reference evidence="1 2" key="1">
    <citation type="submission" date="2019-08" db="EMBL/GenBank/DDBJ databases">
        <title>In-depth cultivation of the pig gut microbiome towards novel bacterial diversity and tailored functional studies.</title>
        <authorList>
            <person name="Wylensek D."/>
            <person name="Hitch T.C.A."/>
            <person name="Clavel T."/>
        </authorList>
    </citation>
    <scope>NUCLEOTIDE SEQUENCE [LARGE SCALE GENOMIC DNA]</scope>
    <source>
        <strain evidence="1 2">Bifido-178-WT-2B</strain>
    </source>
</reference>
<comment type="caution">
    <text evidence="1">The sequence shown here is derived from an EMBL/GenBank/DDBJ whole genome shotgun (WGS) entry which is preliminary data.</text>
</comment>
<dbReference type="Proteomes" id="UP000438120">
    <property type="component" value="Unassembled WGS sequence"/>
</dbReference>
<keyword evidence="2" id="KW-1185">Reference proteome</keyword>
<name>A0A6A8MEC8_9LACO</name>
<dbReference type="EMBL" id="VUMX01000013">
    <property type="protein sequence ID" value="MST87139.1"/>
    <property type="molecule type" value="Genomic_DNA"/>
</dbReference>
<accession>A0A6A8MEC8</accession>
<evidence type="ECO:0000313" key="2">
    <source>
        <dbReference type="Proteomes" id="UP000438120"/>
    </source>
</evidence>